<protein>
    <submittedName>
        <fullName evidence="2">Uncharacterized protein</fullName>
    </submittedName>
</protein>
<reference evidence="3" key="1">
    <citation type="submission" date="2016-07" db="EMBL/GenBank/DDBJ databases">
        <title>Multiple horizontal gene transfer events from other fungi enriched the ability of initially mycotrophic Trichoderma (Ascomycota) to feed on dead plant biomass.</title>
        <authorList>
            <consortium name="DOE Joint Genome Institute"/>
            <person name="Atanasova L."/>
            <person name="Chenthamara K."/>
            <person name="Zhang J."/>
            <person name="Grujic M."/>
            <person name="Henrissat B."/>
            <person name="Kuo A."/>
            <person name="Aerts A."/>
            <person name="Salamov A."/>
            <person name="Lipzen A."/>
            <person name="Labutti K."/>
            <person name="Barry K."/>
            <person name="Miao Y."/>
            <person name="Rahimi M.J."/>
            <person name="Shen Q."/>
            <person name="Grigoriev I.V."/>
            <person name="Kubicek C.P."/>
            <person name="Druzhinina I.S."/>
        </authorList>
    </citation>
    <scope>NUCLEOTIDE SEQUENCE [LARGE SCALE GENOMIC DNA]</scope>
    <source>
        <strain evidence="3">TUCIM 6016</strain>
    </source>
</reference>
<keyword evidence="3" id="KW-1185">Reference proteome</keyword>
<evidence type="ECO:0000313" key="3">
    <source>
        <dbReference type="Proteomes" id="UP000241546"/>
    </source>
</evidence>
<dbReference type="RefSeq" id="XP_024746128.1">
    <property type="nucleotide sequence ID" value="XM_024893670.1"/>
</dbReference>
<name>A0A2T4B0Q0_9HYPO</name>
<dbReference type="Proteomes" id="UP000241546">
    <property type="component" value="Unassembled WGS sequence"/>
</dbReference>
<gene>
    <name evidence="2" type="ORF">BBK36DRAFT_1144350</name>
</gene>
<dbReference type="GeneID" id="36601788"/>
<feature type="region of interest" description="Disordered" evidence="1">
    <location>
        <begin position="1"/>
        <end position="69"/>
    </location>
</feature>
<feature type="compositionally biased region" description="Basic and acidic residues" evidence="1">
    <location>
        <begin position="1"/>
        <end position="12"/>
    </location>
</feature>
<dbReference type="AlphaFoldDB" id="A0A2T4B0Q0"/>
<evidence type="ECO:0000256" key="1">
    <source>
        <dbReference type="SAM" id="MobiDB-lite"/>
    </source>
</evidence>
<evidence type="ECO:0000313" key="2">
    <source>
        <dbReference type="EMBL" id="PTB62808.1"/>
    </source>
</evidence>
<proteinExistence type="predicted"/>
<accession>A0A2T4B0Q0</accession>
<sequence>MDRAPEDNEEARAISLVDKAATPGWGLEKRFPTPQPESKKENKMNEKGERQRREDESRASSNERANLSNIRAEADKALRPILEELVLTARLLGVDCKKIQPVDIFSFQEEEGILVVYSRPILGCEICDYTIDVYCYTTANLALLPPDIML</sequence>
<dbReference type="EMBL" id="KZ680221">
    <property type="protein sequence ID" value="PTB62808.1"/>
    <property type="molecule type" value="Genomic_DNA"/>
</dbReference>
<feature type="compositionally biased region" description="Polar residues" evidence="1">
    <location>
        <begin position="59"/>
        <end position="69"/>
    </location>
</feature>
<feature type="compositionally biased region" description="Basic and acidic residues" evidence="1">
    <location>
        <begin position="27"/>
        <end position="58"/>
    </location>
</feature>
<organism evidence="2 3">
    <name type="scientific">Trichoderma citrinoviride</name>
    <dbReference type="NCBI Taxonomy" id="58853"/>
    <lineage>
        <taxon>Eukaryota</taxon>
        <taxon>Fungi</taxon>
        <taxon>Dikarya</taxon>
        <taxon>Ascomycota</taxon>
        <taxon>Pezizomycotina</taxon>
        <taxon>Sordariomycetes</taxon>
        <taxon>Hypocreomycetidae</taxon>
        <taxon>Hypocreales</taxon>
        <taxon>Hypocreaceae</taxon>
        <taxon>Trichoderma</taxon>
    </lineage>
</organism>